<protein>
    <submittedName>
        <fullName evidence="1">Uncharacterized protein</fullName>
    </submittedName>
</protein>
<dbReference type="AlphaFoldDB" id="A0A8J4Y2U4"/>
<keyword evidence="2" id="KW-1185">Reference proteome</keyword>
<evidence type="ECO:0000313" key="2">
    <source>
        <dbReference type="Proteomes" id="UP000770661"/>
    </source>
</evidence>
<accession>A0A8J4Y2U4</accession>
<gene>
    <name evidence="1" type="ORF">GWK47_015676</name>
</gene>
<comment type="caution">
    <text evidence="1">The sequence shown here is derived from an EMBL/GenBank/DDBJ whole genome shotgun (WGS) entry which is preliminary data.</text>
</comment>
<sequence>MATNGFHDASSCTMLPANETACGKQRVHSSCSSTSTRCEKVPTHELRRRGTPPRRGLPVHVHVHHHVAGVYSRSSSPLFTLRLNSPWPPFTPNGVKIAEVSNSRASMKKHAQKKAGTKDVTLRTQTQLNLQRHC</sequence>
<evidence type="ECO:0000313" key="1">
    <source>
        <dbReference type="EMBL" id="KAG0713675.1"/>
    </source>
</evidence>
<organism evidence="1 2">
    <name type="scientific">Chionoecetes opilio</name>
    <name type="common">Atlantic snow crab</name>
    <name type="synonym">Cancer opilio</name>
    <dbReference type="NCBI Taxonomy" id="41210"/>
    <lineage>
        <taxon>Eukaryota</taxon>
        <taxon>Metazoa</taxon>
        <taxon>Ecdysozoa</taxon>
        <taxon>Arthropoda</taxon>
        <taxon>Crustacea</taxon>
        <taxon>Multicrustacea</taxon>
        <taxon>Malacostraca</taxon>
        <taxon>Eumalacostraca</taxon>
        <taxon>Eucarida</taxon>
        <taxon>Decapoda</taxon>
        <taxon>Pleocyemata</taxon>
        <taxon>Brachyura</taxon>
        <taxon>Eubrachyura</taxon>
        <taxon>Majoidea</taxon>
        <taxon>Majidae</taxon>
        <taxon>Chionoecetes</taxon>
    </lineage>
</organism>
<dbReference type="Proteomes" id="UP000770661">
    <property type="component" value="Unassembled WGS sequence"/>
</dbReference>
<reference evidence="1" key="1">
    <citation type="submission" date="2020-07" db="EMBL/GenBank/DDBJ databases">
        <title>The High-quality genome of the commercially important snow crab, Chionoecetes opilio.</title>
        <authorList>
            <person name="Jeong J.-H."/>
            <person name="Ryu S."/>
        </authorList>
    </citation>
    <scope>NUCLEOTIDE SEQUENCE</scope>
    <source>
        <strain evidence="1">MADBK_172401_WGS</strain>
        <tissue evidence="1">Digestive gland</tissue>
    </source>
</reference>
<name>A0A8J4Y2U4_CHIOP</name>
<dbReference type="EMBL" id="JACEEZ010021214">
    <property type="protein sequence ID" value="KAG0713675.1"/>
    <property type="molecule type" value="Genomic_DNA"/>
</dbReference>
<proteinExistence type="predicted"/>